<evidence type="ECO:0000256" key="4">
    <source>
        <dbReference type="ARBA" id="ARBA00022801"/>
    </source>
</evidence>
<accession>A0ABZ2K0U0</accession>
<feature type="binding site" evidence="9">
    <location>
        <position position="150"/>
    </location>
    <ligand>
        <name>Zn(2+)</name>
        <dbReference type="ChEBI" id="CHEBI:29105"/>
        <note>catalytic</note>
    </ligand>
</feature>
<comment type="cofactor">
    <cofactor evidence="9">
        <name>Zn(2+)</name>
        <dbReference type="ChEBI" id="CHEBI:29105"/>
    </cofactor>
    <text evidence="9">Binds 1 zinc ion per subunit.</text>
</comment>
<keyword evidence="2 9" id="KW-0645">Protease</keyword>
<dbReference type="Gene3D" id="3.30.1380.10">
    <property type="match status" value="1"/>
</dbReference>
<reference evidence="11 12" key="1">
    <citation type="submission" date="2021-12" db="EMBL/GenBank/DDBJ databases">
        <title>Discovery of the Pendulisporaceae a myxobacterial family with distinct sporulation behavior and unique specialized metabolism.</title>
        <authorList>
            <person name="Garcia R."/>
            <person name="Popoff A."/>
            <person name="Bader C.D."/>
            <person name="Loehr J."/>
            <person name="Walesch S."/>
            <person name="Walt C."/>
            <person name="Boldt J."/>
            <person name="Bunk B."/>
            <person name="Haeckl F.J.F.P.J."/>
            <person name="Gunesch A.P."/>
            <person name="Birkelbach J."/>
            <person name="Nuebel U."/>
            <person name="Pietschmann T."/>
            <person name="Bach T."/>
            <person name="Mueller R."/>
        </authorList>
    </citation>
    <scope>NUCLEOTIDE SEQUENCE [LARGE SCALE GENOMIC DNA]</scope>
    <source>
        <strain evidence="11 12">MSr12523</strain>
    </source>
</reference>
<dbReference type="InterPro" id="IPR009045">
    <property type="entry name" value="Zn_M74/Hedgehog-like"/>
</dbReference>
<evidence type="ECO:0000256" key="10">
    <source>
        <dbReference type="PIRNR" id="PIRNR026671"/>
    </source>
</evidence>
<gene>
    <name evidence="11" type="ORF">LZC95_38605</name>
</gene>
<feature type="active site" description="Proton donor/acceptor" evidence="9">
    <location>
        <position position="202"/>
    </location>
</feature>
<proteinExistence type="inferred from homology"/>
<dbReference type="PROSITE" id="PS51257">
    <property type="entry name" value="PROKAR_LIPOPROTEIN"/>
    <property type="match status" value="1"/>
</dbReference>
<evidence type="ECO:0000256" key="5">
    <source>
        <dbReference type="ARBA" id="ARBA00022833"/>
    </source>
</evidence>
<keyword evidence="7 9" id="KW-0482">Metalloprotease</keyword>
<evidence type="ECO:0000256" key="2">
    <source>
        <dbReference type="ARBA" id="ARBA00022670"/>
    </source>
</evidence>
<evidence type="ECO:0000256" key="3">
    <source>
        <dbReference type="ARBA" id="ARBA00022723"/>
    </source>
</evidence>
<evidence type="ECO:0000313" key="12">
    <source>
        <dbReference type="Proteomes" id="UP001379533"/>
    </source>
</evidence>
<evidence type="ECO:0000256" key="9">
    <source>
        <dbReference type="HAMAP-Rule" id="MF_01924"/>
    </source>
</evidence>
<keyword evidence="12" id="KW-1185">Reference proteome</keyword>
<keyword evidence="6 9" id="KW-0224">Dipeptidase</keyword>
<dbReference type="CDD" id="cd14817">
    <property type="entry name" value="D-Ala-D-Ala_dipeptidase_VanX"/>
    <property type="match status" value="1"/>
</dbReference>
<feature type="site" description="Transition state stabilizer" evidence="9">
    <location>
        <position position="98"/>
    </location>
</feature>
<dbReference type="Proteomes" id="UP001379533">
    <property type="component" value="Chromosome"/>
</dbReference>
<evidence type="ECO:0000256" key="8">
    <source>
        <dbReference type="ARBA" id="ARBA00023316"/>
    </source>
</evidence>
<comment type="similarity">
    <text evidence="9 10">Belongs to the peptidase M15D family.</text>
</comment>
<keyword evidence="8 10" id="KW-0961">Cell wall biogenesis/degradation</keyword>
<dbReference type="InterPro" id="IPR000755">
    <property type="entry name" value="A_A_dipeptidase"/>
</dbReference>
<name>A0ABZ2K0U0_9BACT</name>
<keyword evidence="3 9" id="KW-0479">Metal-binding</keyword>
<dbReference type="PANTHER" id="PTHR43126">
    <property type="entry name" value="D-ALANYL-D-ALANINE DIPEPTIDASE"/>
    <property type="match status" value="1"/>
</dbReference>
<feature type="binding site" evidence="9">
    <location>
        <position position="143"/>
    </location>
    <ligand>
        <name>Zn(2+)</name>
        <dbReference type="ChEBI" id="CHEBI:29105"/>
        <note>catalytic</note>
    </ligand>
</feature>
<evidence type="ECO:0000256" key="6">
    <source>
        <dbReference type="ARBA" id="ARBA00022997"/>
    </source>
</evidence>
<dbReference type="RefSeq" id="WP_394842966.1">
    <property type="nucleotide sequence ID" value="NZ_CP089982.1"/>
</dbReference>
<evidence type="ECO:0000256" key="7">
    <source>
        <dbReference type="ARBA" id="ARBA00023049"/>
    </source>
</evidence>
<organism evidence="11 12">
    <name type="scientific">Pendulispora brunnea</name>
    <dbReference type="NCBI Taxonomy" id="2905690"/>
    <lineage>
        <taxon>Bacteria</taxon>
        <taxon>Pseudomonadati</taxon>
        <taxon>Myxococcota</taxon>
        <taxon>Myxococcia</taxon>
        <taxon>Myxococcales</taxon>
        <taxon>Sorangiineae</taxon>
        <taxon>Pendulisporaceae</taxon>
        <taxon>Pendulispora</taxon>
    </lineage>
</organism>
<dbReference type="EMBL" id="CP089982">
    <property type="protein sequence ID" value="WXA92355.1"/>
    <property type="molecule type" value="Genomic_DNA"/>
</dbReference>
<sequence>MKQPLLASSIFIALAACTHSQETKSPEPSGNFVSITEIDPTIAVEARYHGEHNFLGTRVRGYNAPKCLLTRPAAQALANVQAELRPMGLTLKVYDCYRPQRAVDHFVEWAKDVNDLKMKSEFYPQVDKSNLFRDGYIAEKSGHTRGSTVDLTIDGLDFGTEFDLFDPRSNTADPRPNASQRANRALLKAVMDKHGFKGIKTEWWHFTLRDEPFPKTYFDFSVE</sequence>
<comment type="function">
    <text evidence="9 10">Catalyzes hydrolysis of the D-alanyl-D-alanine dipeptide.</text>
</comment>
<evidence type="ECO:0000313" key="11">
    <source>
        <dbReference type="EMBL" id="WXA92355.1"/>
    </source>
</evidence>
<keyword evidence="4 9" id="KW-0378">Hydrolase</keyword>
<dbReference type="PIRSF" id="PIRSF026671">
    <property type="entry name" value="AA_dipeptidase"/>
    <property type="match status" value="1"/>
</dbReference>
<evidence type="ECO:0000256" key="1">
    <source>
        <dbReference type="ARBA" id="ARBA00001362"/>
    </source>
</evidence>
<comment type="catalytic activity">
    <reaction evidence="1 9 10">
        <text>D-alanyl-D-alanine + H2O = 2 D-alanine</text>
        <dbReference type="Rhea" id="RHEA:20661"/>
        <dbReference type="ChEBI" id="CHEBI:15377"/>
        <dbReference type="ChEBI" id="CHEBI:57416"/>
        <dbReference type="ChEBI" id="CHEBI:57822"/>
        <dbReference type="EC" id="3.4.13.22"/>
    </reaction>
</comment>
<dbReference type="HAMAP" id="MF_01924">
    <property type="entry name" value="A_A_dipeptidase"/>
    <property type="match status" value="1"/>
</dbReference>
<dbReference type="SUPFAM" id="SSF55166">
    <property type="entry name" value="Hedgehog/DD-peptidase"/>
    <property type="match status" value="1"/>
</dbReference>
<protein>
    <recommendedName>
        <fullName evidence="9 10">D-alanyl-D-alanine dipeptidase</fullName>
        <shortName evidence="9 10">D-Ala-D-Ala dipeptidase</shortName>
        <ecNumber evidence="9 10">3.4.13.22</ecNumber>
    </recommendedName>
</protein>
<feature type="binding site" evidence="9">
    <location>
        <position position="205"/>
    </location>
    <ligand>
        <name>Zn(2+)</name>
        <dbReference type="ChEBI" id="CHEBI:29105"/>
        <note>catalytic</note>
    </ligand>
</feature>
<dbReference type="EC" id="3.4.13.22" evidence="9 10"/>
<dbReference type="PANTHER" id="PTHR43126:SF1">
    <property type="entry name" value="D-ALANYL-D-ALANINE DIPEPTIDASE"/>
    <property type="match status" value="1"/>
</dbReference>
<keyword evidence="5 9" id="KW-0862">Zinc</keyword>
<dbReference type="Pfam" id="PF01427">
    <property type="entry name" value="Peptidase_M15"/>
    <property type="match status" value="1"/>
</dbReference>